<dbReference type="PANTHER" id="PTHR46820:SF1">
    <property type="entry name" value="HISTONE-LYSINE N-METHYLTRANSFERASE SETD7"/>
    <property type="match status" value="1"/>
</dbReference>
<dbReference type="GO" id="GO:0003682">
    <property type="term" value="F:chromatin binding"/>
    <property type="evidence" value="ECO:0007669"/>
    <property type="project" value="TreeGrafter"/>
</dbReference>
<dbReference type="InterPro" id="IPR046341">
    <property type="entry name" value="SET_dom_sf"/>
</dbReference>
<feature type="compositionally biased region" description="Basic and acidic residues" evidence="1">
    <location>
        <begin position="161"/>
        <end position="177"/>
    </location>
</feature>
<dbReference type="Gene3D" id="2.170.270.10">
    <property type="entry name" value="SET domain"/>
    <property type="match status" value="1"/>
</dbReference>
<dbReference type="PROSITE" id="PS50280">
    <property type="entry name" value="SET"/>
    <property type="match status" value="1"/>
</dbReference>
<feature type="region of interest" description="Disordered" evidence="1">
    <location>
        <begin position="141"/>
        <end position="180"/>
    </location>
</feature>
<dbReference type="STRING" id="6832.A0A553NDC3"/>
<organism evidence="3 4">
    <name type="scientific">Tigriopus californicus</name>
    <name type="common">Marine copepod</name>
    <dbReference type="NCBI Taxonomy" id="6832"/>
    <lineage>
        <taxon>Eukaryota</taxon>
        <taxon>Metazoa</taxon>
        <taxon>Ecdysozoa</taxon>
        <taxon>Arthropoda</taxon>
        <taxon>Crustacea</taxon>
        <taxon>Multicrustacea</taxon>
        <taxon>Hexanauplia</taxon>
        <taxon>Copepoda</taxon>
        <taxon>Harpacticoida</taxon>
        <taxon>Harpacticidae</taxon>
        <taxon>Tigriopus</taxon>
    </lineage>
</organism>
<dbReference type="Proteomes" id="UP000318571">
    <property type="component" value="Chromosome 10"/>
</dbReference>
<feature type="region of interest" description="Disordered" evidence="1">
    <location>
        <begin position="692"/>
        <end position="715"/>
    </location>
</feature>
<dbReference type="GO" id="GO:0008276">
    <property type="term" value="F:protein methyltransferase activity"/>
    <property type="evidence" value="ECO:0007669"/>
    <property type="project" value="UniProtKB-ARBA"/>
</dbReference>
<dbReference type="SUPFAM" id="SSF82199">
    <property type="entry name" value="SET domain"/>
    <property type="match status" value="1"/>
</dbReference>
<dbReference type="GO" id="GO:0008170">
    <property type="term" value="F:N-methyltransferase activity"/>
    <property type="evidence" value="ECO:0007669"/>
    <property type="project" value="UniProtKB-ARBA"/>
</dbReference>
<evidence type="ECO:0000259" key="2">
    <source>
        <dbReference type="PROSITE" id="PS50280"/>
    </source>
</evidence>
<proteinExistence type="predicted"/>
<dbReference type="AlphaFoldDB" id="A0A553NDC3"/>
<feature type="domain" description="SET" evidence="2">
    <location>
        <begin position="549"/>
        <end position="674"/>
    </location>
</feature>
<dbReference type="GO" id="GO:0005634">
    <property type="term" value="C:nucleus"/>
    <property type="evidence" value="ECO:0007669"/>
    <property type="project" value="TreeGrafter"/>
</dbReference>
<sequence length="715" mass="79855">MSGLTSSALANLNDRLSFPQIWVESVCESSEDEEELDVDSRGWNSFIYQASNPKDITVLAQQLPIHPNKVIQSLLASCSTDVSYESSRASSKDNSRHNSFQLSSRSSREGSLEELLNQNPQHVFDSEFEIERLTNQGYYSSAEQASSSLEDPLSQAKNKGQLKDGEGKEGPKQRGEENPVDLGLLVKTLDSKGSPSLETLEYDSHAFIDKQQRHNQGHSTHHGQTKMEDQSKIFEQDGDFLTPVGRSVKDWLNQLHLCGFPYDIISKYRRDDIDEMEDDIWFQDGLFRVFDPYYDISSDDIESVDGKTDQQGMPKGNCMVKLTNGDELLATFRNGFRQGRGSVEGTNLLKHGLIWLRGSYKDSVLMGAGVAVLEEHTLGNLPYRLTLEGNFNDGYLEGPVFGRRPDQNLVFVGQFLKGLPYGVCWLGQDGESWLVGKVDQMGHFTGDNLAYIYPNLKTALLGQFKNGVMLRAQAAQLVALHLNEAHIMEPEMRATKVTPAIRPINQTPNPMQIDSDRAGKNEDSFYSFCPSNSNEVCCNWLLSDPYESETVECLNSAVDGAGDGLFARTNLPQGTLVAFYNGLVIGLEESYANSNMNYQIYVDWANTDSSSFVDIPLACIDKNMYCASYAHKANHSFKPNCTYAAVRHPRFGRIPALCTLRAIQKGEELFSHYKYDMALAPCWYQEAWETTSSSPSSSQGNPTELTNNLDTHPSQ</sequence>
<protein>
    <recommendedName>
        <fullName evidence="2">SET domain-containing protein</fullName>
    </recommendedName>
</protein>
<feature type="region of interest" description="Disordered" evidence="1">
    <location>
        <begin position="86"/>
        <end position="114"/>
    </location>
</feature>
<dbReference type="GO" id="GO:0008757">
    <property type="term" value="F:S-adenosylmethionine-dependent methyltransferase activity"/>
    <property type="evidence" value="ECO:0007669"/>
    <property type="project" value="UniProtKB-ARBA"/>
</dbReference>
<gene>
    <name evidence="3" type="ORF">TCAL_10816</name>
</gene>
<reference evidence="3 4" key="1">
    <citation type="journal article" date="2018" name="Nat. Ecol. Evol.">
        <title>Genomic signatures of mitonuclear coevolution across populations of Tigriopus californicus.</title>
        <authorList>
            <person name="Barreto F.S."/>
            <person name="Watson E.T."/>
            <person name="Lima T.G."/>
            <person name="Willett C.S."/>
            <person name="Edmands S."/>
            <person name="Li W."/>
            <person name="Burton R.S."/>
        </authorList>
    </citation>
    <scope>NUCLEOTIDE SEQUENCE [LARGE SCALE GENOMIC DNA]</scope>
    <source>
        <strain evidence="3 4">San Diego</strain>
    </source>
</reference>
<dbReference type="OrthoDB" id="294378at2759"/>
<dbReference type="Pfam" id="PF00856">
    <property type="entry name" value="SET"/>
    <property type="match status" value="1"/>
</dbReference>
<dbReference type="GO" id="GO:0005694">
    <property type="term" value="C:chromosome"/>
    <property type="evidence" value="ECO:0007669"/>
    <property type="project" value="TreeGrafter"/>
</dbReference>
<dbReference type="SMART" id="SM00317">
    <property type="entry name" value="SET"/>
    <property type="match status" value="1"/>
</dbReference>
<dbReference type="GO" id="GO:0070828">
    <property type="term" value="P:heterochromatin organization"/>
    <property type="evidence" value="ECO:0007669"/>
    <property type="project" value="TreeGrafter"/>
</dbReference>
<accession>A0A553NDC3</accession>
<dbReference type="EMBL" id="VCGU01000458">
    <property type="protein sequence ID" value="TRY63349.1"/>
    <property type="molecule type" value="Genomic_DNA"/>
</dbReference>
<dbReference type="PANTHER" id="PTHR46820">
    <property type="entry name" value="HISTONE-LYSINE N-METHYLTRANSFERASE SETD7"/>
    <property type="match status" value="1"/>
</dbReference>
<dbReference type="Pfam" id="PF22648">
    <property type="entry name" value="SET7_N"/>
    <property type="match status" value="1"/>
</dbReference>
<name>A0A553NDC3_TIGCA</name>
<comment type="caution">
    <text evidence="3">The sequence shown here is derived from an EMBL/GenBank/DDBJ whole genome shotgun (WGS) entry which is preliminary data.</text>
</comment>
<dbReference type="InterPro" id="IPR054533">
    <property type="entry name" value="SETD7_N"/>
</dbReference>
<dbReference type="Gene3D" id="2.20.110.10">
    <property type="entry name" value="Histone H3 K4-specific methyltransferase SET7/9 N-terminal domain"/>
    <property type="match status" value="1"/>
</dbReference>
<dbReference type="SUPFAM" id="SSF82185">
    <property type="entry name" value="Histone H3 K4-specific methyltransferase SET7/9 N-terminal domain"/>
    <property type="match status" value="1"/>
</dbReference>
<feature type="compositionally biased region" description="Polar residues" evidence="1">
    <location>
        <begin position="699"/>
        <end position="715"/>
    </location>
</feature>
<keyword evidence="4" id="KW-1185">Reference proteome</keyword>
<evidence type="ECO:0000313" key="3">
    <source>
        <dbReference type="EMBL" id="TRY63349.1"/>
    </source>
</evidence>
<evidence type="ECO:0000256" key="1">
    <source>
        <dbReference type="SAM" id="MobiDB-lite"/>
    </source>
</evidence>
<dbReference type="InterPro" id="IPR001214">
    <property type="entry name" value="SET_dom"/>
</dbReference>
<evidence type="ECO:0000313" key="4">
    <source>
        <dbReference type="Proteomes" id="UP000318571"/>
    </source>
</evidence>